<dbReference type="InterPro" id="IPR036890">
    <property type="entry name" value="HATPase_C_sf"/>
</dbReference>
<comment type="caution">
    <text evidence="21">The sequence shown here is derived from an EMBL/GenBank/DDBJ whole genome shotgun (WGS) entry which is preliminary data.</text>
</comment>
<dbReference type="GO" id="GO:0005737">
    <property type="term" value="C:cytoplasm"/>
    <property type="evidence" value="ECO:0007669"/>
    <property type="project" value="UniProtKB-SubCell"/>
</dbReference>
<dbReference type="EC" id="2.7.13.3" evidence="4"/>
<evidence type="ECO:0000256" key="16">
    <source>
        <dbReference type="ARBA" id="ARBA00023014"/>
    </source>
</evidence>
<evidence type="ECO:0000256" key="8">
    <source>
        <dbReference type="ARBA" id="ARBA00022553"/>
    </source>
</evidence>
<dbReference type="Gene3D" id="3.30.565.10">
    <property type="entry name" value="Histidine kinase-like ATPase, C-terminal domain"/>
    <property type="match status" value="1"/>
</dbReference>
<feature type="transmembrane region" description="Helical" evidence="19">
    <location>
        <begin position="777"/>
        <end position="800"/>
    </location>
</feature>
<dbReference type="SUPFAM" id="SSF55874">
    <property type="entry name" value="ATPase domain of HSP90 chaperone/DNA topoisomerase II/histidine kinase"/>
    <property type="match status" value="1"/>
</dbReference>
<evidence type="ECO:0000256" key="19">
    <source>
        <dbReference type="SAM" id="Phobius"/>
    </source>
</evidence>
<evidence type="ECO:0000256" key="1">
    <source>
        <dbReference type="ARBA" id="ARBA00000085"/>
    </source>
</evidence>
<evidence type="ECO:0000256" key="7">
    <source>
        <dbReference type="ARBA" id="ARBA00022490"/>
    </source>
</evidence>
<keyword evidence="15" id="KW-0902">Two-component regulatory system</keyword>
<evidence type="ECO:0000256" key="4">
    <source>
        <dbReference type="ARBA" id="ARBA00012438"/>
    </source>
</evidence>
<evidence type="ECO:0000256" key="15">
    <source>
        <dbReference type="ARBA" id="ARBA00023012"/>
    </source>
</evidence>
<evidence type="ECO:0000256" key="10">
    <source>
        <dbReference type="ARBA" id="ARBA00022723"/>
    </source>
</evidence>
<evidence type="ECO:0000256" key="6">
    <source>
        <dbReference type="ARBA" id="ARBA00022485"/>
    </source>
</evidence>
<dbReference type="GO" id="GO:0000155">
    <property type="term" value="F:phosphorelay sensor kinase activity"/>
    <property type="evidence" value="ECO:0007669"/>
    <property type="project" value="InterPro"/>
</dbReference>
<dbReference type="CDD" id="cd16917">
    <property type="entry name" value="HATPase_UhpB-NarQ-NarX-like"/>
    <property type="match status" value="1"/>
</dbReference>
<dbReference type="GO" id="GO:0005524">
    <property type="term" value="F:ATP binding"/>
    <property type="evidence" value="ECO:0007669"/>
    <property type="project" value="UniProtKB-KW"/>
</dbReference>
<dbReference type="InterPro" id="IPR015943">
    <property type="entry name" value="WD40/YVTN_repeat-like_dom_sf"/>
</dbReference>
<evidence type="ECO:0000256" key="9">
    <source>
        <dbReference type="ARBA" id="ARBA00022679"/>
    </source>
</evidence>
<dbReference type="InterPro" id="IPR005467">
    <property type="entry name" value="His_kinase_dom"/>
</dbReference>
<keyword evidence="9" id="KW-0808">Transferase</keyword>
<evidence type="ECO:0000313" key="22">
    <source>
        <dbReference type="Proteomes" id="UP000075583"/>
    </source>
</evidence>
<dbReference type="GO" id="GO:0046872">
    <property type="term" value="F:metal ion binding"/>
    <property type="evidence" value="ECO:0007669"/>
    <property type="project" value="UniProtKB-KW"/>
</dbReference>
<dbReference type="Gene3D" id="2.130.10.10">
    <property type="entry name" value="YVTN repeat-like/Quinoprotein amine dehydrogenase"/>
    <property type="match status" value="2"/>
</dbReference>
<dbReference type="AlphaFoldDB" id="A0A150X8H4"/>
<protein>
    <recommendedName>
        <fullName evidence="5">Oxygen sensor histidine kinase NreB</fullName>
        <ecNumber evidence="4">2.7.13.3</ecNumber>
    </recommendedName>
    <alternativeName>
        <fullName evidence="18">Nitrogen regulation protein B</fullName>
    </alternativeName>
</protein>
<keyword evidence="16" id="KW-0411">Iron-sulfur</keyword>
<dbReference type="PROSITE" id="PS50109">
    <property type="entry name" value="HIS_KIN"/>
    <property type="match status" value="1"/>
</dbReference>
<evidence type="ECO:0000256" key="18">
    <source>
        <dbReference type="ARBA" id="ARBA00030800"/>
    </source>
</evidence>
<feature type="domain" description="Histidine kinase" evidence="20">
    <location>
        <begin position="827"/>
        <end position="1008"/>
    </location>
</feature>
<dbReference type="InterPro" id="IPR004358">
    <property type="entry name" value="Sig_transdc_His_kin-like_C"/>
</dbReference>
<dbReference type="InterPro" id="IPR050482">
    <property type="entry name" value="Sensor_HK_TwoCompSys"/>
</dbReference>
<dbReference type="OrthoDB" id="9778366at2"/>
<evidence type="ECO:0000256" key="5">
    <source>
        <dbReference type="ARBA" id="ARBA00017322"/>
    </source>
</evidence>
<keyword evidence="7" id="KW-0963">Cytoplasm</keyword>
<sequence length="1008" mass="115678">MLSVKHYLNSCLYLWLFSATITLFAQNSLDRTASAFKIFDERDGLEVGDIHSLAYDQEGWLWLSGLESELGVSLFMNNVPKLQWFDGLNFHTVNIPTIPTDFSPINVSLHKRSDGQFYFIMSSLESQRLYLFNPNTFQFREFFLGQHSDQNKITGFFVQGEKAFVANNRGGVTYLVRLEDDLSYSDLFELQSETESYFRQVIFFDDHFLTSEARAGVIAYSLKGDVLKKFNYEDFGLRSIKNQEVPTLYTPLFFEGYYHFVLNNETSMYKYNSKTMSWARSSFESSDRVNSLNASLPLRKGTLNDDFGNAARFESRDGVLTIKRFFFNSTFEGESAHFAVDDAQIMVSKNLRKELFFSGSGKLYYVMFNNNNVETFLGDHSIRSIVNLKKNNYLVTTENSGFFLIDIDKKTEEPFPLYLNNKPFPISEIRGVFIDKHGIWTNYNEGILFIDPETHKVERFRHFPIRAMVNDGDRLVYGSVKYPLIEFDKVSKRNQPLSKNDSLTMVDLIRFGETFFATTESGLFTFKQGKEGFVDIQVESNKLMMLDVLEDYGLMVTTTDGRVFRLRHENSKPELIFTDPLKSPIVSVFQDAQSNLWFATFSGLIKYNPQTKSLIRYMEDDGFSNNEFNRFSTYQVNEGGVLLGSVRGLNYFETDKLRKLERGGKVVLTGLTYFSTKESTNISVVSFNDLAQVNEVYLPAENKYLKIQVAPKNLLHQPTLDMEYSLNNGEWLGIKESGEIQFNNLAAGKYHLKVRMVDSEGAPFGEAFEMNIYAKEFFYRTIWFALICVLFVIAVSYYFIRQANKEKALEQHYSRSLLKVQEEERIRISRDLHDSVGQQLILLKNQANATQNQALVKNVSDTLEEVRSITRNLHPVVLSRLGLTAALEEMIRQLDENSDIFFSTDLENIDDIFADDEELNLYRIIQEALNNIVKHANAASAKLTIERLKHKVLINIQDNGRGFIVEQEQQSGTSLGLKTLNERIAMLNGKLSIVSKGTGTIISLVIPK</sequence>
<gene>
    <name evidence="21" type="ORF">MB14_07260</name>
</gene>
<dbReference type="Gene3D" id="1.20.5.1930">
    <property type="match status" value="1"/>
</dbReference>
<keyword evidence="8" id="KW-0597">Phosphoprotein</keyword>
<organism evidence="21 22">
    <name type="scientific">Roseivirga ehrenbergii (strain DSM 102268 / JCM 13514 / KCTC 12282 / NCIMB 14502 / KMM 6017)</name>
    <dbReference type="NCBI Taxonomy" id="279360"/>
    <lineage>
        <taxon>Bacteria</taxon>
        <taxon>Pseudomonadati</taxon>
        <taxon>Bacteroidota</taxon>
        <taxon>Cytophagia</taxon>
        <taxon>Cytophagales</taxon>
        <taxon>Roseivirgaceae</taxon>
        <taxon>Roseivirga</taxon>
    </lineage>
</organism>
<evidence type="ECO:0000256" key="12">
    <source>
        <dbReference type="ARBA" id="ARBA00022777"/>
    </source>
</evidence>
<comment type="function">
    <text evidence="17">Member of the two-component regulatory system NreB/NreC involved in the control of dissimilatory nitrate/nitrite reduction in response to oxygen. NreB functions as a direct oxygen sensor histidine kinase which is autophosphorylated, in the absence of oxygen, probably at the conserved histidine residue, and transfers its phosphate group probably to a conserved aspartate residue of NreC. NreB/NreC activates the expression of the nitrate (narGHJI) and nitrite (nir) reductase operons, as well as the putative nitrate transporter gene narT.</text>
</comment>
<dbReference type="PANTHER" id="PTHR24421">
    <property type="entry name" value="NITRATE/NITRITE SENSOR PROTEIN NARX-RELATED"/>
    <property type="match status" value="1"/>
</dbReference>
<keyword evidence="14" id="KW-0408">Iron</keyword>
<dbReference type="RefSeq" id="WP_062592510.1">
    <property type="nucleotide sequence ID" value="NZ_SMGS01000001.1"/>
</dbReference>
<dbReference type="SMART" id="SM00387">
    <property type="entry name" value="HATPase_c"/>
    <property type="match status" value="1"/>
</dbReference>
<dbReference type="STRING" id="279360.MB14_07260"/>
<dbReference type="GO" id="GO:0046983">
    <property type="term" value="F:protein dimerization activity"/>
    <property type="evidence" value="ECO:0007669"/>
    <property type="project" value="InterPro"/>
</dbReference>
<dbReference type="InterPro" id="IPR011712">
    <property type="entry name" value="Sig_transdc_His_kin_sub3_dim/P"/>
</dbReference>
<dbReference type="SUPFAM" id="SSF63829">
    <property type="entry name" value="Calcium-dependent phosphotriesterase"/>
    <property type="match status" value="1"/>
</dbReference>
<dbReference type="Gene3D" id="2.60.40.10">
    <property type="entry name" value="Immunoglobulins"/>
    <property type="match status" value="1"/>
</dbReference>
<accession>A0A150X8H4</accession>
<name>A0A150X8H4_ROSEK</name>
<keyword evidence="13" id="KW-0067">ATP-binding</keyword>
<comment type="catalytic activity">
    <reaction evidence="1">
        <text>ATP + protein L-histidine = ADP + protein N-phospho-L-histidine.</text>
        <dbReference type="EC" id="2.7.13.3"/>
    </reaction>
</comment>
<dbReference type="Pfam" id="PF07730">
    <property type="entry name" value="HisKA_3"/>
    <property type="match status" value="1"/>
</dbReference>
<evidence type="ECO:0000256" key="13">
    <source>
        <dbReference type="ARBA" id="ARBA00022840"/>
    </source>
</evidence>
<keyword evidence="6" id="KW-0004">4Fe-4S</keyword>
<dbReference type="Proteomes" id="UP000075583">
    <property type="component" value="Unassembled WGS sequence"/>
</dbReference>
<keyword evidence="11" id="KW-0547">Nucleotide-binding</keyword>
<dbReference type="GO" id="GO:0016020">
    <property type="term" value="C:membrane"/>
    <property type="evidence" value="ECO:0007669"/>
    <property type="project" value="InterPro"/>
</dbReference>
<evidence type="ECO:0000256" key="11">
    <source>
        <dbReference type="ARBA" id="ARBA00022741"/>
    </source>
</evidence>
<evidence type="ECO:0000313" key="21">
    <source>
        <dbReference type="EMBL" id="KYG74990.1"/>
    </source>
</evidence>
<keyword evidence="10" id="KW-0479">Metal-binding</keyword>
<keyword evidence="19" id="KW-1133">Transmembrane helix</keyword>
<dbReference type="InterPro" id="IPR003594">
    <property type="entry name" value="HATPase_dom"/>
</dbReference>
<evidence type="ECO:0000256" key="17">
    <source>
        <dbReference type="ARBA" id="ARBA00024827"/>
    </source>
</evidence>
<dbReference type="EMBL" id="LQZQ01000045">
    <property type="protein sequence ID" value="KYG74990.1"/>
    <property type="molecule type" value="Genomic_DNA"/>
</dbReference>
<evidence type="ECO:0000259" key="20">
    <source>
        <dbReference type="PROSITE" id="PS50109"/>
    </source>
</evidence>
<dbReference type="GO" id="GO:0051539">
    <property type="term" value="F:4 iron, 4 sulfur cluster binding"/>
    <property type="evidence" value="ECO:0007669"/>
    <property type="project" value="UniProtKB-KW"/>
</dbReference>
<proteinExistence type="predicted"/>
<keyword evidence="19" id="KW-0472">Membrane</keyword>
<dbReference type="InterPro" id="IPR013783">
    <property type="entry name" value="Ig-like_fold"/>
</dbReference>
<keyword evidence="12" id="KW-0418">Kinase</keyword>
<dbReference type="Pfam" id="PF02518">
    <property type="entry name" value="HATPase_c"/>
    <property type="match status" value="1"/>
</dbReference>
<evidence type="ECO:0000256" key="14">
    <source>
        <dbReference type="ARBA" id="ARBA00023004"/>
    </source>
</evidence>
<evidence type="ECO:0000256" key="2">
    <source>
        <dbReference type="ARBA" id="ARBA00001966"/>
    </source>
</evidence>
<keyword evidence="19" id="KW-0812">Transmembrane</keyword>
<keyword evidence="22" id="KW-1185">Reference proteome</keyword>
<evidence type="ECO:0000256" key="3">
    <source>
        <dbReference type="ARBA" id="ARBA00004496"/>
    </source>
</evidence>
<comment type="cofactor">
    <cofactor evidence="2">
        <name>[4Fe-4S] cluster</name>
        <dbReference type="ChEBI" id="CHEBI:49883"/>
    </cofactor>
</comment>
<reference evidence="21" key="1">
    <citation type="submission" date="2016-01" db="EMBL/GenBank/DDBJ databases">
        <title>Genome sequencing of Roseivirga ehrenbergii KMM 6017.</title>
        <authorList>
            <person name="Selvaratnam C."/>
            <person name="Thevarajoo S."/>
            <person name="Goh K.M."/>
            <person name="Ee R."/>
            <person name="Chan K.-G."/>
            <person name="Chong C.S."/>
        </authorList>
    </citation>
    <scope>NUCLEOTIDE SEQUENCE [LARGE SCALE GENOMIC DNA]</scope>
    <source>
        <strain evidence="21">KMM 6017</strain>
    </source>
</reference>
<comment type="subcellular location">
    <subcellularLocation>
        <location evidence="3">Cytoplasm</location>
    </subcellularLocation>
</comment>
<dbReference type="PRINTS" id="PR00344">
    <property type="entry name" value="BCTRLSENSOR"/>
</dbReference>
<dbReference type="PANTHER" id="PTHR24421:SF10">
    <property type="entry name" value="NITRATE_NITRITE SENSOR PROTEIN NARQ"/>
    <property type="match status" value="1"/>
</dbReference>